<dbReference type="PANTHER" id="PTHR33630:SF13">
    <property type="entry name" value="ACETYLXYLAN ESTERASE"/>
    <property type="match status" value="1"/>
</dbReference>
<evidence type="ECO:0000256" key="3">
    <source>
        <dbReference type="SAM" id="SignalP"/>
    </source>
</evidence>
<dbReference type="SUPFAM" id="SSF53474">
    <property type="entry name" value="alpha/beta-Hydrolases"/>
    <property type="match status" value="1"/>
</dbReference>
<dbReference type="SMART" id="SM01110">
    <property type="entry name" value="Cutinase"/>
    <property type="match status" value="1"/>
</dbReference>
<dbReference type="PANTHER" id="PTHR33630">
    <property type="entry name" value="CUTINASE RV1984C-RELATED-RELATED"/>
    <property type="match status" value="1"/>
</dbReference>
<dbReference type="GO" id="GO:0052689">
    <property type="term" value="F:carboxylic ester hydrolase activity"/>
    <property type="evidence" value="ECO:0007669"/>
    <property type="project" value="UniProtKB-ARBA"/>
</dbReference>
<evidence type="ECO:0000256" key="1">
    <source>
        <dbReference type="ARBA" id="ARBA00022801"/>
    </source>
</evidence>
<name>A0AAN6FAG0_9PEZI</name>
<feature type="chain" id="PRO_5042881806" description="Acetylxylan esterase 2" evidence="3">
    <location>
        <begin position="18"/>
        <end position="249"/>
    </location>
</feature>
<dbReference type="Gene3D" id="3.40.50.1820">
    <property type="entry name" value="alpha/beta hydrolase"/>
    <property type="match status" value="1"/>
</dbReference>
<evidence type="ECO:0000313" key="5">
    <source>
        <dbReference type="Proteomes" id="UP001168146"/>
    </source>
</evidence>
<keyword evidence="1" id="KW-0378">Hydrolase</keyword>
<protein>
    <recommendedName>
        <fullName evidence="6">Acetylxylan esterase 2</fullName>
    </recommendedName>
</protein>
<feature type="signal peptide" evidence="3">
    <location>
        <begin position="1"/>
        <end position="17"/>
    </location>
</feature>
<reference evidence="4" key="1">
    <citation type="submission" date="2021-12" db="EMBL/GenBank/DDBJ databases">
        <title>Black yeast isolated from Biological Soil Crust.</title>
        <authorList>
            <person name="Kurbessoian T."/>
        </authorList>
    </citation>
    <scope>NUCLEOTIDE SEQUENCE</scope>
    <source>
        <strain evidence="4">CCFEE 5208</strain>
    </source>
</reference>
<dbReference type="Pfam" id="PF01083">
    <property type="entry name" value="Cutinase"/>
    <property type="match status" value="1"/>
</dbReference>
<organism evidence="4 5">
    <name type="scientific">Friedmanniomyces endolithicus</name>
    <dbReference type="NCBI Taxonomy" id="329885"/>
    <lineage>
        <taxon>Eukaryota</taxon>
        <taxon>Fungi</taxon>
        <taxon>Dikarya</taxon>
        <taxon>Ascomycota</taxon>
        <taxon>Pezizomycotina</taxon>
        <taxon>Dothideomycetes</taxon>
        <taxon>Dothideomycetidae</taxon>
        <taxon>Mycosphaerellales</taxon>
        <taxon>Teratosphaeriaceae</taxon>
        <taxon>Friedmanniomyces</taxon>
    </lineage>
</organism>
<sequence>MFTKVAALAVLATQVFAAPIELEGRASCPKIHIFAARETTASPGYGSTQTFVNEIISAYPGARPTQTQHHAPQSLTFASGTTSEAIVYPACGGQSSCGGDSYAQSVQAGVKAVTAAVSSYASKCPSTELVYIGHSQGAQIGDDALCGGGDYGDGISSTAATIAQYNFKAIIWTGDPRFVPGETFHVGSATHGGFAARPSAITCGKYQYDIQSYCDATDPYCSNGNNPATHNGYQQEYGAAALKFVKTKL</sequence>
<evidence type="ECO:0000256" key="2">
    <source>
        <dbReference type="ARBA" id="ARBA00023157"/>
    </source>
</evidence>
<comment type="caution">
    <text evidence="4">The sequence shown here is derived from an EMBL/GenBank/DDBJ whole genome shotgun (WGS) entry which is preliminary data.</text>
</comment>
<proteinExistence type="predicted"/>
<evidence type="ECO:0008006" key="6">
    <source>
        <dbReference type="Google" id="ProtNLM"/>
    </source>
</evidence>
<gene>
    <name evidence="4" type="ORF">LTR82_014327</name>
</gene>
<keyword evidence="2" id="KW-1015">Disulfide bond</keyword>
<dbReference type="InterPro" id="IPR029058">
    <property type="entry name" value="AB_hydrolase_fold"/>
</dbReference>
<dbReference type="Proteomes" id="UP001168146">
    <property type="component" value="Unassembled WGS sequence"/>
</dbReference>
<keyword evidence="3" id="KW-0732">Signal</keyword>
<dbReference type="EMBL" id="JASUXU010000069">
    <property type="protein sequence ID" value="KAK0311625.1"/>
    <property type="molecule type" value="Genomic_DNA"/>
</dbReference>
<accession>A0AAN6FAG0</accession>
<evidence type="ECO:0000313" key="4">
    <source>
        <dbReference type="EMBL" id="KAK0311625.1"/>
    </source>
</evidence>
<dbReference type="AlphaFoldDB" id="A0AAN6FAG0"/>
<dbReference type="InterPro" id="IPR000675">
    <property type="entry name" value="Cutinase/axe"/>
</dbReference>